<comment type="caution">
    <text evidence="2">The sequence shown here is derived from an EMBL/GenBank/DDBJ whole genome shotgun (WGS) entry which is preliminary data.</text>
</comment>
<reference evidence="2" key="1">
    <citation type="submission" date="2023-03" db="EMBL/GenBank/DDBJ databases">
        <title>Electrophorus voltai genome.</title>
        <authorList>
            <person name="Bian C."/>
        </authorList>
    </citation>
    <scope>NUCLEOTIDE SEQUENCE</scope>
    <source>
        <strain evidence="2">CB-2022</strain>
        <tissue evidence="2">Muscle</tissue>
    </source>
</reference>
<feature type="domain" description="Reverse transcriptase zinc-binding" evidence="1">
    <location>
        <begin position="281"/>
        <end position="351"/>
    </location>
</feature>
<evidence type="ECO:0000313" key="3">
    <source>
        <dbReference type="Proteomes" id="UP001239994"/>
    </source>
</evidence>
<sequence length="460" mass="50933">MADGVICGEMRHLYRDCPISFANRVKAAKMVGQLEEKMATGLDKIEGEGRERDREGVRKGVEPRVLLGNLRNHPGAGIGLEREDGEILSGESTPVPEAMPSIPGLEEMQNEVEDGNGGEEEEEAIIINVPQDIFRTGQSSVLLSVGVQVGEAEERSGEEEAGEWRENPSGPIPVFGEQVCGVASEICQNPPPPHTHTHTQIRLVQFWMGSYLRTLGILKVDLRTPVSFTLPKEYDFTRKFLKKYNLEKEGERVLTNAKLLVVCVQDQEEVSPILRLTKGEAQQVWKSAVHPALKNRDKESAWMAVHDILPVMAVMHSRGIAATATCPRVGCGEPETVRHVFWECRVARDLWAMIGPLQCPSLQQGRVLPRVYRLAVNGVGQGVEKLPAKEFEALWLTLISVKAALWTSRDLLVGKHVTVPLHATLRLLTFTLQGAPDIAIRRRGPEPHAGGPCHHRPWPP</sequence>
<name>A0AAD8ZE98_9TELE</name>
<dbReference type="Proteomes" id="UP001239994">
    <property type="component" value="Unassembled WGS sequence"/>
</dbReference>
<organism evidence="2 3">
    <name type="scientific">Electrophorus voltai</name>
    <dbReference type="NCBI Taxonomy" id="2609070"/>
    <lineage>
        <taxon>Eukaryota</taxon>
        <taxon>Metazoa</taxon>
        <taxon>Chordata</taxon>
        <taxon>Craniata</taxon>
        <taxon>Vertebrata</taxon>
        <taxon>Euteleostomi</taxon>
        <taxon>Actinopterygii</taxon>
        <taxon>Neopterygii</taxon>
        <taxon>Teleostei</taxon>
        <taxon>Ostariophysi</taxon>
        <taxon>Gymnotiformes</taxon>
        <taxon>Gymnotoidei</taxon>
        <taxon>Gymnotidae</taxon>
        <taxon>Electrophorus</taxon>
    </lineage>
</organism>
<evidence type="ECO:0000313" key="2">
    <source>
        <dbReference type="EMBL" id="KAK1797440.1"/>
    </source>
</evidence>
<dbReference type="Pfam" id="PF13966">
    <property type="entry name" value="zf-RVT"/>
    <property type="match status" value="1"/>
</dbReference>
<gene>
    <name evidence="2" type="ORF">P4O66_008806</name>
</gene>
<dbReference type="AlphaFoldDB" id="A0AAD8ZE98"/>
<protein>
    <recommendedName>
        <fullName evidence="1">Reverse transcriptase zinc-binding domain-containing protein</fullName>
    </recommendedName>
</protein>
<proteinExistence type="predicted"/>
<keyword evidence="3" id="KW-1185">Reference proteome</keyword>
<accession>A0AAD8ZE98</accession>
<dbReference type="InterPro" id="IPR026960">
    <property type="entry name" value="RVT-Znf"/>
</dbReference>
<evidence type="ECO:0000259" key="1">
    <source>
        <dbReference type="Pfam" id="PF13966"/>
    </source>
</evidence>
<dbReference type="EMBL" id="JAROKS010000014">
    <property type="protein sequence ID" value="KAK1797440.1"/>
    <property type="molecule type" value="Genomic_DNA"/>
</dbReference>